<keyword evidence="4" id="KW-1185">Reference proteome</keyword>
<protein>
    <recommendedName>
        <fullName evidence="5">Thioredoxin domain-containing protein</fullName>
    </recommendedName>
</protein>
<dbReference type="STRING" id="1169540.A0A0G4F1E9"/>
<dbReference type="InParanoid" id="A0A0G4F1E9"/>
<dbReference type="CDD" id="cd02947">
    <property type="entry name" value="TRX_family"/>
    <property type="match status" value="1"/>
</dbReference>
<accession>A0A0G4F1E9</accession>
<name>A0A0G4F1E9_VITBC</name>
<gene>
    <name evidence="3" type="ORF">Vbra_8716</name>
</gene>
<dbReference type="Proteomes" id="UP000041254">
    <property type="component" value="Unassembled WGS sequence"/>
</dbReference>
<dbReference type="OrthoDB" id="2121326at2759"/>
<dbReference type="AlphaFoldDB" id="A0A0G4F1E9"/>
<keyword evidence="2" id="KW-0732">Signal</keyword>
<feature type="signal peptide" evidence="2">
    <location>
        <begin position="1"/>
        <end position="28"/>
    </location>
</feature>
<feature type="region of interest" description="Disordered" evidence="1">
    <location>
        <begin position="193"/>
        <end position="220"/>
    </location>
</feature>
<evidence type="ECO:0000313" key="4">
    <source>
        <dbReference type="Proteomes" id="UP000041254"/>
    </source>
</evidence>
<reference evidence="3 4" key="1">
    <citation type="submission" date="2014-11" db="EMBL/GenBank/DDBJ databases">
        <authorList>
            <person name="Zhu J."/>
            <person name="Qi W."/>
            <person name="Song R."/>
        </authorList>
    </citation>
    <scope>NUCLEOTIDE SEQUENCE [LARGE SCALE GENOMIC DNA]</scope>
</reference>
<dbReference type="InterPro" id="IPR036249">
    <property type="entry name" value="Thioredoxin-like_sf"/>
</dbReference>
<dbReference type="SUPFAM" id="SSF52833">
    <property type="entry name" value="Thioredoxin-like"/>
    <property type="match status" value="1"/>
</dbReference>
<feature type="chain" id="PRO_5005187944" description="Thioredoxin domain-containing protein" evidence="2">
    <location>
        <begin position="29"/>
        <end position="220"/>
    </location>
</feature>
<evidence type="ECO:0000256" key="2">
    <source>
        <dbReference type="SAM" id="SignalP"/>
    </source>
</evidence>
<evidence type="ECO:0008006" key="5">
    <source>
        <dbReference type="Google" id="ProtNLM"/>
    </source>
</evidence>
<dbReference type="VEuPathDB" id="CryptoDB:Vbra_8716"/>
<dbReference type="Gene3D" id="3.40.30.10">
    <property type="entry name" value="Glutaredoxin"/>
    <property type="match status" value="1"/>
</dbReference>
<sequence length="220" mass="24339">MKPSTSALPSSFIAAAVVLLLLQLEAFAVQGFRPLSAFAPLLSSPSLLERRAHRSSSLRATAALAEPQTTMELQGGGGLREVDDFYEFQDKVMSDTKKNSGLVQCVCHSMAWSKPCHYFKPKFKDMAEQSQYDNVEWYWVEGTDSASTRRILTTLGITSVPVVQIWKDGQMLDGVLGKVPQVVEQMVQRWAEADSNGEDLTEVPKTEQPRLVEKTNVGEA</sequence>
<evidence type="ECO:0000256" key="1">
    <source>
        <dbReference type="SAM" id="MobiDB-lite"/>
    </source>
</evidence>
<organism evidence="3 4">
    <name type="scientific">Vitrella brassicaformis (strain CCMP3155)</name>
    <dbReference type="NCBI Taxonomy" id="1169540"/>
    <lineage>
        <taxon>Eukaryota</taxon>
        <taxon>Sar</taxon>
        <taxon>Alveolata</taxon>
        <taxon>Colpodellida</taxon>
        <taxon>Vitrellaceae</taxon>
        <taxon>Vitrella</taxon>
    </lineage>
</organism>
<evidence type="ECO:0000313" key="3">
    <source>
        <dbReference type="EMBL" id="CEM05548.1"/>
    </source>
</evidence>
<proteinExistence type="predicted"/>
<feature type="compositionally biased region" description="Basic and acidic residues" evidence="1">
    <location>
        <begin position="202"/>
        <end position="213"/>
    </location>
</feature>
<dbReference type="EMBL" id="CDMY01000360">
    <property type="protein sequence ID" value="CEM05548.1"/>
    <property type="molecule type" value="Genomic_DNA"/>
</dbReference>